<dbReference type="PANTHER" id="PTHR30273">
    <property type="entry name" value="PERIPLASMIC SIGNAL SENSOR AND SIGMA FACTOR ACTIVATOR FECR-RELATED"/>
    <property type="match status" value="1"/>
</dbReference>
<feature type="domain" description="FecR N-terminal" evidence="2">
    <location>
        <begin position="11"/>
        <end position="52"/>
    </location>
</feature>
<reference evidence="4" key="1">
    <citation type="submission" date="2017-06" db="EMBL/GenBank/DDBJ databases">
        <authorList>
            <person name="Varghese N."/>
            <person name="Submissions S."/>
        </authorList>
    </citation>
    <scope>NUCLEOTIDE SEQUENCE [LARGE SCALE GENOMIC DNA]</scope>
    <source>
        <strain evidence="4">CIP 108523</strain>
    </source>
</reference>
<dbReference type="GO" id="GO:0016989">
    <property type="term" value="F:sigma factor antagonist activity"/>
    <property type="evidence" value="ECO:0007669"/>
    <property type="project" value="TreeGrafter"/>
</dbReference>
<dbReference type="PANTHER" id="PTHR30273:SF2">
    <property type="entry name" value="PROTEIN FECR"/>
    <property type="match status" value="1"/>
</dbReference>
<dbReference type="Pfam" id="PF04773">
    <property type="entry name" value="FecR"/>
    <property type="match status" value="1"/>
</dbReference>
<proteinExistence type="predicted"/>
<keyword evidence="4" id="KW-1185">Reference proteome</keyword>
<dbReference type="RefSeq" id="WP_089361129.1">
    <property type="nucleotide sequence ID" value="NZ_FZOG01000007.1"/>
</dbReference>
<feature type="domain" description="FecR protein" evidence="1">
    <location>
        <begin position="113"/>
        <end position="205"/>
    </location>
</feature>
<dbReference type="InterPro" id="IPR006860">
    <property type="entry name" value="FecR"/>
</dbReference>
<accession>A0A239J451</accession>
<dbReference type="PIRSF" id="PIRSF018266">
    <property type="entry name" value="FecR"/>
    <property type="match status" value="1"/>
</dbReference>
<dbReference type="Gene3D" id="2.60.120.1440">
    <property type="match status" value="1"/>
</dbReference>
<dbReference type="AlphaFoldDB" id="A0A239J451"/>
<evidence type="ECO:0000259" key="2">
    <source>
        <dbReference type="Pfam" id="PF16220"/>
    </source>
</evidence>
<evidence type="ECO:0000313" key="4">
    <source>
        <dbReference type="Proteomes" id="UP000242915"/>
    </source>
</evidence>
<evidence type="ECO:0000259" key="1">
    <source>
        <dbReference type="Pfam" id="PF04773"/>
    </source>
</evidence>
<name>A0A239J451_9PSED</name>
<dbReference type="Proteomes" id="UP000242915">
    <property type="component" value="Unassembled WGS sequence"/>
</dbReference>
<organism evidence="3 4">
    <name type="scientific">Pseudomonas segetis</name>
    <dbReference type="NCBI Taxonomy" id="298908"/>
    <lineage>
        <taxon>Bacteria</taxon>
        <taxon>Pseudomonadati</taxon>
        <taxon>Pseudomonadota</taxon>
        <taxon>Gammaproteobacteria</taxon>
        <taxon>Pseudomonadales</taxon>
        <taxon>Pseudomonadaceae</taxon>
        <taxon>Pseudomonas</taxon>
    </lineage>
</organism>
<dbReference type="Pfam" id="PF16220">
    <property type="entry name" value="DUF4880"/>
    <property type="match status" value="1"/>
</dbReference>
<sequence>MSAQSDFRVLEQAAEWFAVLASESVSDRQRKAWQLWLASNPAHQAAWHRVQQISGQFQALPAAQREPGHNALRAGVRTRRQVLSSLLLLVGGAGLGLTVSRKPVQAWMADQSSTTGQIRQLHLADGAQLWLNSNSSVDIDYSLDLRLLRLWQGELLVDSAPDIQQPARPLCVDTVDGRLQALGTRFSVRMQQAGTLLSVFEGRVRITCAQGASKVVGAGQQAWFDRRQIGPISQVSPARNAWQRGMLLADDRALGDFISELAEHVPGHLAVDPRIAGLHLVGAFPLNDPERIYAALEASLPIRVNRRWPWWITLEPVSG</sequence>
<dbReference type="EMBL" id="FZOG01000007">
    <property type="protein sequence ID" value="SNT00627.1"/>
    <property type="molecule type" value="Genomic_DNA"/>
</dbReference>
<protein>
    <submittedName>
        <fullName evidence="3">FecR family protein</fullName>
    </submittedName>
</protein>
<dbReference type="InterPro" id="IPR012373">
    <property type="entry name" value="Ferrdict_sens_TM"/>
</dbReference>
<gene>
    <name evidence="3" type="ORF">SAMN05216255_4179</name>
</gene>
<dbReference type="InterPro" id="IPR032623">
    <property type="entry name" value="FecR_N"/>
</dbReference>
<evidence type="ECO:0000313" key="3">
    <source>
        <dbReference type="EMBL" id="SNT00627.1"/>
    </source>
</evidence>